<dbReference type="Pfam" id="PF04082">
    <property type="entry name" value="Fungal_trans"/>
    <property type="match status" value="1"/>
</dbReference>
<accession>A0A2B7ZRI8</accession>
<evidence type="ECO:0000256" key="1">
    <source>
        <dbReference type="ARBA" id="ARBA00023242"/>
    </source>
</evidence>
<dbReference type="EMBL" id="PDND01000013">
    <property type="protein sequence ID" value="PGH36001.1"/>
    <property type="molecule type" value="Genomic_DNA"/>
</dbReference>
<dbReference type="GO" id="GO:0006351">
    <property type="term" value="P:DNA-templated transcription"/>
    <property type="evidence" value="ECO:0007669"/>
    <property type="project" value="InterPro"/>
</dbReference>
<dbReference type="PANTHER" id="PTHR46910:SF5">
    <property type="entry name" value="ZN(II)2CYS6 TRANSCRIPTION FACTOR (EUROFUNG)"/>
    <property type="match status" value="1"/>
</dbReference>
<name>A0A2B7ZRI8_9EURO</name>
<protein>
    <recommendedName>
        <fullName evidence="2">Xylanolytic transcriptional activator regulatory domain-containing protein</fullName>
    </recommendedName>
</protein>
<dbReference type="Proteomes" id="UP000226031">
    <property type="component" value="Unassembled WGS sequence"/>
</dbReference>
<dbReference type="AlphaFoldDB" id="A0A2B7ZRI8"/>
<proteinExistence type="predicted"/>
<feature type="domain" description="Xylanolytic transcriptional activator regulatory" evidence="2">
    <location>
        <begin position="213"/>
        <end position="283"/>
    </location>
</feature>
<dbReference type="InterPro" id="IPR050987">
    <property type="entry name" value="AtrR-like"/>
</dbReference>
<evidence type="ECO:0000313" key="3">
    <source>
        <dbReference type="EMBL" id="PGH36001.1"/>
    </source>
</evidence>
<keyword evidence="1" id="KW-0539">Nucleus</keyword>
<comment type="caution">
    <text evidence="3">The sequence shown here is derived from an EMBL/GenBank/DDBJ whole genome shotgun (WGS) entry which is preliminary data.</text>
</comment>
<keyword evidence="4" id="KW-1185">Reference proteome</keyword>
<gene>
    <name evidence="3" type="ORF">GX50_01171</name>
</gene>
<dbReference type="GO" id="GO:0003677">
    <property type="term" value="F:DNA binding"/>
    <property type="evidence" value="ECO:0007669"/>
    <property type="project" value="InterPro"/>
</dbReference>
<evidence type="ECO:0000313" key="4">
    <source>
        <dbReference type="Proteomes" id="UP000226031"/>
    </source>
</evidence>
<evidence type="ECO:0000259" key="2">
    <source>
        <dbReference type="SMART" id="SM00906"/>
    </source>
</evidence>
<dbReference type="GO" id="GO:0008270">
    <property type="term" value="F:zinc ion binding"/>
    <property type="evidence" value="ECO:0007669"/>
    <property type="project" value="InterPro"/>
</dbReference>
<dbReference type="GO" id="GO:0003700">
    <property type="term" value="F:DNA-binding transcription factor activity"/>
    <property type="evidence" value="ECO:0007669"/>
    <property type="project" value="InterPro"/>
</dbReference>
<organism evidence="3 4">
    <name type="scientific">[Emmonsia] crescens</name>
    <dbReference type="NCBI Taxonomy" id="73230"/>
    <lineage>
        <taxon>Eukaryota</taxon>
        <taxon>Fungi</taxon>
        <taxon>Dikarya</taxon>
        <taxon>Ascomycota</taxon>
        <taxon>Pezizomycotina</taxon>
        <taxon>Eurotiomycetes</taxon>
        <taxon>Eurotiomycetidae</taxon>
        <taxon>Onygenales</taxon>
        <taxon>Ajellomycetaceae</taxon>
        <taxon>Emergomyces</taxon>
    </lineage>
</organism>
<reference evidence="3 4" key="1">
    <citation type="submission" date="2017-10" db="EMBL/GenBank/DDBJ databases">
        <title>Comparative genomics in systemic dimorphic fungi from Ajellomycetaceae.</title>
        <authorList>
            <person name="Munoz J.F."/>
            <person name="Mcewen J.G."/>
            <person name="Clay O.K."/>
            <person name="Cuomo C.A."/>
        </authorList>
    </citation>
    <scope>NUCLEOTIDE SEQUENCE [LARGE SCALE GENOMIC DNA]</scope>
    <source>
        <strain evidence="3 4">UAMH4076</strain>
    </source>
</reference>
<dbReference type="SMART" id="SM00906">
    <property type="entry name" value="Fungal_trans"/>
    <property type="match status" value="1"/>
</dbReference>
<dbReference type="CDD" id="cd12148">
    <property type="entry name" value="fungal_TF_MHR"/>
    <property type="match status" value="1"/>
</dbReference>
<dbReference type="InterPro" id="IPR007219">
    <property type="entry name" value="XnlR_reg_dom"/>
</dbReference>
<dbReference type="PANTHER" id="PTHR46910">
    <property type="entry name" value="TRANSCRIPTION FACTOR PDR1"/>
    <property type="match status" value="1"/>
</dbReference>
<sequence length="571" mass="63180">MPEQGSHERSNMTHELHSWISLVPLTDAQLTSQRQLECTKGLACTRRQALETALYAASQLPQSIGGFGNLLEDEGPGEEQRSVPSVEFLTWMLNDIRGDRFGLFVLDYFKHVSKSTLKHMGLSLLAKSASPYESILYTVCVNAMAYKFLTTVLMTDEQDELSRKLWQSALQCRKTAQRALKEIGLLAAPSLALLQAILCGIFLYQGSGDTQFCCELIRAACRVCVDLGLNTTVVNLQGTSEEEYYCVLWCYMLDRNYAWKLGRSQCFLDVDPGTILRHSLFDDSPVSSLLLIYIHLAQVQEGLIPFLKNIPSSGKNEDVAPSFNNVREQSLLKMEDVRRRINQIPINSHSHEWKGLDAGSEIAALDFAYHSVMTAIFHLTQVTPGLILGAGELYLHSARQGLSALVSICLLSSDKQATVAFLHWTLLYCPLTACFVLLCNAVTTSHLGDFNLLKTVTNCLIQSGTLSQPIATLQRLFQNFVSLSQCFFNEGSSTTSVDEGTLQMPPSHQLGFVSHLSQMSPFSMDDPVAPRQGTLLGEDHIFDSSLYHIPPHWDLGSLLGDAADIPPFSAG</sequence>